<feature type="region of interest" description="Disordered" evidence="10">
    <location>
        <begin position="1"/>
        <end position="22"/>
    </location>
</feature>
<evidence type="ECO:0000256" key="7">
    <source>
        <dbReference type="ARBA" id="ARBA00023004"/>
    </source>
</evidence>
<evidence type="ECO:0000256" key="10">
    <source>
        <dbReference type="SAM" id="MobiDB-lite"/>
    </source>
</evidence>
<dbReference type="InterPro" id="IPR005067">
    <property type="entry name" value="Fatty_acid_desaturase-2"/>
</dbReference>
<feature type="compositionally biased region" description="Polar residues" evidence="10">
    <location>
        <begin position="1"/>
        <end position="16"/>
    </location>
</feature>
<keyword evidence="7" id="KW-0408">Iron</keyword>
<evidence type="ECO:0000256" key="3">
    <source>
        <dbReference type="ARBA" id="ARBA00022516"/>
    </source>
</evidence>
<dbReference type="SUPFAM" id="SSF47240">
    <property type="entry name" value="Ferritin-like"/>
    <property type="match status" value="1"/>
</dbReference>
<sequence length="297" mass="33919">MTDLSTVSPARSTTSPHTEEPIRGLPFMDIRACVEPAVQLGADRGWNLADVRWGAIEPGALTRSDEFVIRFTTFIEDHIPGYVTSLLANFPVVGEDIDLDEFCGNREYFRFLMAWAYDEERHASALTHYQIAAGLADEEELLRELAAEGRKQFQELPGTPLEAFVYTMVQEKATHLFYQRFHAVAQEPVLRDLLQRLGRDEARHFALYRDLVAAYLRRHGTRTLPHLKNVLENFKMPLTASLTDYWRWSLCAPKSVRFDVTDAYEPVGRLVRELVDSPGSPDVDDLLSFITEMRQIA</sequence>
<protein>
    <submittedName>
        <fullName evidence="11">Fatty acid desaturase</fullName>
    </submittedName>
</protein>
<name>A0A318JX05_9NOCA</name>
<dbReference type="RefSeq" id="WP_211336449.1">
    <property type="nucleotide sequence ID" value="NZ_QJKF01000015.1"/>
</dbReference>
<reference evidence="11 12" key="1">
    <citation type="submission" date="2018-05" db="EMBL/GenBank/DDBJ databases">
        <title>Genomic Encyclopedia of Type Strains, Phase IV (KMG-IV): sequencing the most valuable type-strain genomes for metagenomic binning, comparative biology and taxonomic classification.</title>
        <authorList>
            <person name="Goeker M."/>
        </authorList>
    </citation>
    <scope>NUCLEOTIDE SEQUENCE [LARGE SCALE GENOMIC DNA]</scope>
    <source>
        <strain evidence="11 12">DSM 44704</strain>
    </source>
</reference>
<gene>
    <name evidence="11" type="ORF">DFR70_11578</name>
</gene>
<evidence type="ECO:0000256" key="1">
    <source>
        <dbReference type="ARBA" id="ARBA00001954"/>
    </source>
</evidence>
<dbReference type="Gene3D" id="1.10.620.20">
    <property type="entry name" value="Ribonucleotide Reductase, subunit A"/>
    <property type="match status" value="1"/>
</dbReference>
<dbReference type="EMBL" id="QJKF01000015">
    <property type="protein sequence ID" value="PXX58105.1"/>
    <property type="molecule type" value="Genomic_DNA"/>
</dbReference>
<dbReference type="AlphaFoldDB" id="A0A318JX05"/>
<dbReference type="GO" id="GO:0006633">
    <property type="term" value="P:fatty acid biosynthetic process"/>
    <property type="evidence" value="ECO:0007669"/>
    <property type="project" value="UniProtKB-KW"/>
</dbReference>
<evidence type="ECO:0000256" key="6">
    <source>
        <dbReference type="ARBA" id="ARBA00023002"/>
    </source>
</evidence>
<dbReference type="Proteomes" id="UP000247569">
    <property type="component" value="Unassembled WGS sequence"/>
</dbReference>
<evidence type="ECO:0000256" key="5">
    <source>
        <dbReference type="ARBA" id="ARBA00022832"/>
    </source>
</evidence>
<keyword evidence="12" id="KW-1185">Reference proteome</keyword>
<comment type="similarity">
    <text evidence="2">Belongs to the fatty acid desaturase type 2 family.</text>
</comment>
<dbReference type="GO" id="GO:0045300">
    <property type="term" value="F:stearoyl-[ACP] desaturase activity"/>
    <property type="evidence" value="ECO:0007669"/>
    <property type="project" value="InterPro"/>
</dbReference>
<evidence type="ECO:0000256" key="9">
    <source>
        <dbReference type="ARBA" id="ARBA00023160"/>
    </source>
</evidence>
<evidence type="ECO:0000313" key="12">
    <source>
        <dbReference type="Proteomes" id="UP000247569"/>
    </source>
</evidence>
<dbReference type="Pfam" id="PF03405">
    <property type="entry name" value="FA_desaturase_2"/>
    <property type="match status" value="1"/>
</dbReference>
<evidence type="ECO:0000256" key="4">
    <source>
        <dbReference type="ARBA" id="ARBA00022723"/>
    </source>
</evidence>
<keyword evidence="8" id="KW-0443">Lipid metabolism</keyword>
<accession>A0A318JX05</accession>
<proteinExistence type="inferred from homology"/>
<keyword evidence="9" id="KW-0275">Fatty acid biosynthesis</keyword>
<comment type="caution">
    <text evidence="11">The sequence shown here is derived from an EMBL/GenBank/DDBJ whole genome shotgun (WGS) entry which is preliminary data.</text>
</comment>
<comment type="cofactor">
    <cofactor evidence="1">
        <name>Fe(2+)</name>
        <dbReference type="ChEBI" id="CHEBI:29033"/>
    </cofactor>
</comment>
<evidence type="ECO:0000256" key="2">
    <source>
        <dbReference type="ARBA" id="ARBA00008749"/>
    </source>
</evidence>
<keyword evidence="4" id="KW-0479">Metal-binding</keyword>
<evidence type="ECO:0000256" key="8">
    <source>
        <dbReference type="ARBA" id="ARBA00023098"/>
    </source>
</evidence>
<keyword evidence="5" id="KW-0276">Fatty acid metabolism</keyword>
<evidence type="ECO:0000313" key="11">
    <source>
        <dbReference type="EMBL" id="PXX58105.1"/>
    </source>
</evidence>
<keyword evidence="6" id="KW-0560">Oxidoreductase</keyword>
<dbReference type="GO" id="GO:0046872">
    <property type="term" value="F:metal ion binding"/>
    <property type="evidence" value="ECO:0007669"/>
    <property type="project" value="UniProtKB-KW"/>
</dbReference>
<organism evidence="11 12">
    <name type="scientific">Nocardia tenerifensis</name>
    <dbReference type="NCBI Taxonomy" id="228006"/>
    <lineage>
        <taxon>Bacteria</taxon>
        <taxon>Bacillati</taxon>
        <taxon>Actinomycetota</taxon>
        <taxon>Actinomycetes</taxon>
        <taxon>Mycobacteriales</taxon>
        <taxon>Nocardiaceae</taxon>
        <taxon>Nocardia</taxon>
    </lineage>
</organism>
<dbReference type="InterPro" id="IPR009078">
    <property type="entry name" value="Ferritin-like_SF"/>
</dbReference>
<keyword evidence="3" id="KW-0444">Lipid biosynthesis</keyword>
<dbReference type="InterPro" id="IPR012348">
    <property type="entry name" value="RNR-like"/>
</dbReference>